<dbReference type="Proteomes" id="UP000231658">
    <property type="component" value="Unassembled WGS sequence"/>
</dbReference>
<evidence type="ECO:0000313" key="2">
    <source>
        <dbReference type="EMBL" id="SCA55616.1"/>
    </source>
</evidence>
<dbReference type="RefSeq" id="WP_240492857.1">
    <property type="nucleotide sequence ID" value="NZ_FLYE01000003.1"/>
</dbReference>
<dbReference type="InterPro" id="IPR051321">
    <property type="entry name" value="PHA/PHB_synthase"/>
</dbReference>
<dbReference type="AlphaFoldDB" id="A0A1C3RE95"/>
<reference evidence="2 3" key="1">
    <citation type="submission" date="2016-07" db="EMBL/GenBank/DDBJ databases">
        <authorList>
            <person name="Lefevre C.T."/>
        </authorList>
    </citation>
    <scope>NUCLEOTIDE SEQUENCE [LARGE SCALE GENOMIC DNA]</scope>
    <source>
        <strain evidence="2">PR1</strain>
    </source>
</reference>
<protein>
    <submittedName>
        <fullName evidence="2">Poly-beta-hydroxybutyrate polymerase</fullName>
    </submittedName>
</protein>
<dbReference type="EMBL" id="FLYE01000003">
    <property type="protein sequence ID" value="SCA55616.1"/>
    <property type="molecule type" value="Genomic_DNA"/>
</dbReference>
<dbReference type="PANTHER" id="PTHR36837:SF2">
    <property type="entry name" value="POLY(3-HYDROXYALKANOATE) POLYMERASE SUBUNIT PHAC"/>
    <property type="match status" value="1"/>
</dbReference>
<dbReference type="SUPFAM" id="SSF53474">
    <property type="entry name" value="alpha/beta-Hydrolases"/>
    <property type="match status" value="1"/>
</dbReference>
<dbReference type="PANTHER" id="PTHR36837">
    <property type="entry name" value="POLY(3-HYDROXYALKANOATE) POLYMERASE SUBUNIT PHAC"/>
    <property type="match status" value="1"/>
</dbReference>
<sequence>MIWNPSLKNEADALLSEITSLPDEKFRAALDAEAYLRGLDFMNGVRAYHTHPYQRNLKDPAAIWAEGGSRLLDYGGPKDAPVLLCVPSLINKAYVLDLKKGRSFMRTMAKKGLRSFLLDWGDVGEAEKKMGLEDYILKRLHNAVEEVHRQTGRPVSLVGYCMGGVLTTAYAAMEPEKIERLVLLATPWDFQAENNPYVKAIQAAKPQLEQLIDYLGELPIDVIQSLFSALDPYRILQKFADFSKLDPDSSEAKKFVALEDWVNDSVPLSGPLAKECLFDWYVENRPARGVWELDGHYIDPKEITCPTRLYIPANDRIVPPESAMALAKLIPNCEVKAVKSGHIGMVTGQNAAKSLYSPLAKWLLSK</sequence>
<organism evidence="2 3">
    <name type="scientific">Candidatus Terasakiella magnetica</name>
    <dbReference type="NCBI Taxonomy" id="1867952"/>
    <lineage>
        <taxon>Bacteria</taxon>
        <taxon>Pseudomonadati</taxon>
        <taxon>Pseudomonadota</taxon>
        <taxon>Alphaproteobacteria</taxon>
        <taxon>Rhodospirillales</taxon>
        <taxon>Terasakiellaceae</taxon>
        <taxon>Terasakiella</taxon>
    </lineage>
</organism>
<keyword evidence="3" id="KW-1185">Reference proteome</keyword>
<dbReference type="InterPro" id="IPR000073">
    <property type="entry name" value="AB_hydrolase_1"/>
</dbReference>
<dbReference type="STRING" id="1867952.MTBPR1_110055"/>
<proteinExistence type="predicted"/>
<evidence type="ECO:0000313" key="3">
    <source>
        <dbReference type="Proteomes" id="UP000231658"/>
    </source>
</evidence>
<dbReference type="Pfam" id="PF00561">
    <property type="entry name" value="Abhydrolase_1"/>
    <property type="match status" value="1"/>
</dbReference>
<accession>A0A1C3RE95</accession>
<feature type="domain" description="AB hydrolase-1" evidence="1">
    <location>
        <begin position="82"/>
        <end position="347"/>
    </location>
</feature>
<name>A0A1C3RE95_9PROT</name>
<dbReference type="InterPro" id="IPR029058">
    <property type="entry name" value="AB_hydrolase_fold"/>
</dbReference>
<dbReference type="Gene3D" id="3.40.50.1820">
    <property type="entry name" value="alpha/beta hydrolase"/>
    <property type="match status" value="1"/>
</dbReference>
<evidence type="ECO:0000259" key="1">
    <source>
        <dbReference type="Pfam" id="PF00561"/>
    </source>
</evidence>
<gene>
    <name evidence="2" type="ORF">MTBPR1_110055</name>
</gene>